<feature type="transmembrane region" description="Helical" evidence="7">
    <location>
        <begin position="239"/>
        <end position="261"/>
    </location>
</feature>
<keyword evidence="2" id="KW-0813">Transport</keyword>
<evidence type="ECO:0000256" key="2">
    <source>
        <dbReference type="ARBA" id="ARBA00022448"/>
    </source>
</evidence>
<keyword evidence="10" id="KW-1185">Reference proteome</keyword>
<evidence type="ECO:0000259" key="8">
    <source>
        <dbReference type="PROSITE" id="PS50928"/>
    </source>
</evidence>
<dbReference type="GO" id="GO:0005886">
    <property type="term" value="C:plasma membrane"/>
    <property type="evidence" value="ECO:0007669"/>
    <property type="project" value="UniProtKB-SubCell"/>
</dbReference>
<dbReference type="CDD" id="cd06261">
    <property type="entry name" value="TM_PBP2"/>
    <property type="match status" value="1"/>
</dbReference>
<feature type="transmembrane region" description="Helical" evidence="7">
    <location>
        <begin position="128"/>
        <end position="145"/>
    </location>
</feature>
<dbReference type="InterPro" id="IPR050809">
    <property type="entry name" value="UgpAE/MalFG_permease"/>
</dbReference>
<evidence type="ECO:0000256" key="3">
    <source>
        <dbReference type="ARBA" id="ARBA00022475"/>
    </source>
</evidence>
<dbReference type="STRING" id="1852522.SAMN06295960_3974"/>
<evidence type="ECO:0000313" key="9">
    <source>
        <dbReference type="EMBL" id="SMG55713.1"/>
    </source>
</evidence>
<feature type="transmembrane region" description="Helical" evidence="7">
    <location>
        <begin position="281"/>
        <end position="303"/>
    </location>
</feature>
<keyword evidence="6 7" id="KW-0472">Membrane</keyword>
<dbReference type="PROSITE" id="PS50928">
    <property type="entry name" value="ABC_TM1"/>
    <property type="match status" value="1"/>
</dbReference>
<sequence>MNKIVAWRRRDKESGAHSGKRSKFTLQEKKAGLGLLFVTPWLLGFIFLFLVPLYQSFVYSLNKLTLGKGGFDTRYVGFQFYQELFTSHPTFNRTLVEAIMDIVISVPSITIFSLFVATLINQKFKGRVFARAIFFLPVLLAAPVLSLENSSQMTSIAASVTGGAEDGGFAFTSFELKRMLLESGVGSGIVSYITGSVDRIYEVISSSGVQILIFLAALQSISPSLYEAAKIEGTTGYEAFWKITFPMISPIMLTNVVYTVIDSYSRNQLSQMIKDTAFQSLNFSLSAAMAWVYFLIVSIILLATTTLISRKVFYYD</sequence>
<dbReference type="PANTHER" id="PTHR43227:SF3">
    <property type="entry name" value="BINDING-PROTEIN-DEPENDENT TRANSPORT SYSTEMS INNER MEMBRANE COMPONENT"/>
    <property type="match status" value="1"/>
</dbReference>
<proteinExistence type="predicted"/>
<evidence type="ECO:0000256" key="5">
    <source>
        <dbReference type="ARBA" id="ARBA00022989"/>
    </source>
</evidence>
<protein>
    <submittedName>
        <fullName evidence="9">ABC-type sugar transport system, permease component</fullName>
    </submittedName>
</protein>
<dbReference type="InterPro" id="IPR035906">
    <property type="entry name" value="MetI-like_sf"/>
</dbReference>
<feature type="transmembrane region" description="Helical" evidence="7">
    <location>
        <begin position="98"/>
        <end position="121"/>
    </location>
</feature>
<evidence type="ECO:0000256" key="7">
    <source>
        <dbReference type="SAM" id="Phobius"/>
    </source>
</evidence>
<dbReference type="RefSeq" id="WP_244903486.1">
    <property type="nucleotide sequence ID" value="NZ_FXAZ01000006.1"/>
</dbReference>
<comment type="subcellular location">
    <subcellularLocation>
        <location evidence="1">Cell membrane</location>
        <topology evidence="1">Multi-pass membrane protein</topology>
    </subcellularLocation>
</comment>
<feature type="transmembrane region" description="Helical" evidence="7">
    <location>
        <begin position="31"/>
        <end position="54"/>
    </location>
</feature>
<evidence type="ECO:0000256" key="6">
    <source>
        <dbReference type="ARBA" id="ARBA00023136"/>
    </source>
</evidence>
<organism evidence="9 10">
    <name type="scientific">Paenibacillus aquistagni</name>
    <dbReference type="NCBI Taxonomy" id="1852522"/>
    <lineage>
        <taxon>Bacteria</taxon>
        <taxon>Bacillati</taxon>
        <taxon>Bacillota</taxon>
        <taxon>Bacilli</taxon>
        <taxon>Bacillales</taxon>
        <taxon>Paenibacillaceae</taxon>
        <taxon>Paenibacillus</taxon>
    </lineage>
</organism>
<dbReference type="PANTHER" id="PTHR43227">
    <property type="entry name" value="BLL4140 PROTEIN"/>
    <property type="match status" value="1"/>
</dbReference>
<dbReference type="Proteomes" id="UP000193834">
    <property type="component" value="Unassembled WGS sequence"/>
</dbReference>
<accession>A0A1X7LQV0</accession>
<dbReference type="EMBL" id="FXAZ01000006">
    <property type="protein sequence ID" value="SMG55713.1"/>
    <property type="molecule type" value="Genomic_DNA"/>
</dbReference>
<reference evidence="9 10" key="1">
    <citation type="submission" date="2017-04" db="EMBL/GenBank/DDBJ databases">
        <authorList>
            <person name="Afonso C.L."/>
            <person name="Miller P.J."/>
            <person name="Scott M.A."/>
            <person name="Spackman E."/>
            <person name="Goraichik I."/>
            <person name="Dimitrov K.M."/>
            <person name="Suarez D.L."/>
            <person name="Swayne D.E."/>
        </authorList>
    </citation>
    <scope>NUCLEOTIDE SEQUENCE [LARGE SCALE GENOMIC DNA]</scope>
    <source>
        <strain evidence="9 10">11</strain>
    </source>
</reference>
<dbReference type="SUPFAM" id="SSF161098">
    <property type="entry name" value="MetI-like"/>
    <property type="match status" value="1"/>
</dbReference>
<keyword evidence="3" id="KW-1003">Cell membrane</keyword>
<evidence type="ECO:0000256" key="1">
    <source>
        <dbReference type="ARBA" id="ARBA00004651"/>
    </source>
</evidence>
<feature type="domain" description="ABC transmembrane type-1" evidence="8">
    <location>
        <begin position="91"/>
        <end position="312"/>
    </location>
</feature>
<evidence type="ECO:0000313" key="10">
    <source>
        <dbReference type="Proteomes" id="UP000193834"/>
    </source>
</evidence>
<name>A0A1X7LQV0_9BACL</name>
<gene>
    <name evidence="9" type="ORF">SAMN06295960_3974</name>
</gene>
<dbReference type="AlphaFoldDB" id="A0A1X7LQV0"/>
<dbReference type="InterPro" id="IPR000515">
    <property type="entry name" value="MetI-like"/>
</dbReference>
<feature type="transmembrane region" description="Helical" evidence="7">
    <location>
        <begin position="200"/>
        <end position="218"/>
    </location>
</feature>
<keyword evidence="9" id="KW-0762">Sugar transport</keyword>
<dbReference type="Gene3D" id="1.10.3720.10">
    <property type="entry name" value="MetI-like"/>
    <property type="match status" value="1"/>
</dbReference>
<evidence type="ECO:0000256" key="4">
    <source>
        <dbReference type="ARBA" id="ARBA00022692"/>
    </source>
</evidence>
<keyword evidence="5 7" id="KW-1133">Transmembrane helix</keyword>
<dbReference type="GO" id="GO:0055085">
    <property type="term" value="P:transmembrane transport"/>
    <property type="evidence" value="ECO:0007669"/>
    <property type="project" value="InterPro"/>
</dbReference>
<keyword evidence="4 7" id="KW-0812">Transmembrane</keyword>